<evidence type="ECO:0000313" key="3">
    <source>
        <dbReference type="EMBL" id="BAT27843.1"/>
    </source>
</evidence>
<dbReference type="AlphaFoldDB" id="A0A0P0Z1F8"/>
<name>A0A0P0Z1F8_9HYPH</name>
<evidence type="ECO:0000256" key="1">
    <source>
        <dbReference type="ARBA" id="ARBA00006987"/>
    </source>
</evidence>
<dbReference type="SUPFAM" id="SSF53850">
    <property type="entry name" value="Periplasmic binding protein-like II"/>
    <property type="match status" value="1"/>
</dbReference>
<dbReference type="EMBL" id="LC066376">
    <property type="protein sequence ID" value="BAT27843.1"/>
    <property type="molecule type" value="Genomic_DNA"/>
</dbReference>
<dbReference type="InterPro" id="IPR042100">
    <property type="entry name" value="Bug_dom1"/>
</dbReference>
<comment type="similarity">
    <text evidence="1">Belongs to the UPF0065 (bug) family.</text>
</comment>
<protein>
    <submittedName>
        <fullName evidence="3">Twin-arginine translocation pathway signal</fullName>
    </submittedName>
</protein>
<dbReference type="CDD" id="cd07012">
    <property type="entry name" value="PBP2_Bug_TTT"/>
    <property type="match status" value="1"/>
</dbReference>
<dbReference type="PANTHER" id="PTHR42928:SF5">
    <property type="entry name" value="BLR1237 PROTEIN"/>
    <property type="match status" value="1"/>
</dbReference>
<feature type="chain" id="PRO_5006057988" evidence="2">
    <location>
        <begin position="25"/>
        <end position="324"/>
    </location>
</feature>
<evidence type="ECO:0000256" key="2">
    <source>
        <dbReference type="SAM" id="SignalP"/>
    </source>
</evidence>
<dbReference type="InterPro" id="IPR005064">
    <property type="entry name" value="BUG"/>
</dbReference>
<dbReference type="Gene3D" id="3.40.190.150">
    <property type="entry name" value="Bordetella uptake gene, domain 1"/>
    <property type="match status" value="1"/>
</dbReference>
<reference evidence="3" key="1">
    <citation type="journal article" date="2015" name="Proc. Natl. Acad. Sci. U.S.A.">
        <title>Bacterial clade with the ribosomal RNA operon on a small plasmid rather than the chromosome.</title>
        <authorList>
            <person name="Anda M."/>
            <person name="Ohtsubo Y."/>
            <person name="Okubo T."/>
            <person name="Sugawara M."/>
            <person name="Nagata Y."/>
            <person name="Tsuda M."/>
            <person name="Minamisawa K."/>
            <person name="Mitsui H."/>
        </authorList>
    </citation>
    <scope>NUCLEOTIDE SEQUENCE</scope>
    <source>
        <strain evidence="3">JCM 14755</strain>
    </source>
</reference>
<sequence length="324" mass="33116">MFAQRTLMAAMAVLSIGLAVPATAQAFPDGDIQFVVPFSPGGGTDIASRVLTERIAAQKGWNFVIENRPGAGGNIGIAQVARANAKGQVLGMGQTSNLAINPTLYDDIPYDALKDFTPIALVSSQPMVIAVAAGAPYESFGDLVEAARANPATITMSTPGAGTVSHLAMEQFSQMADVEFVHIPYPGATQAITDAIGGHIDFAASSLPSALSHIRSGSLRALAVTSAERNFALPDVPTIAEAGYAGFDAGDWKAVVGPAGLPQAVVASVNAAVNDALTDARLQDAFAAEGSTTGGGTPEDLAALMEAEFNRWAQIVSASGATTE</sequence>
<keyword evidence="2" id="KW-0732">Signal</keyword>
<dbReference type="Gene3D" id="3.40.190.10">
    <property type="entry name" value="Periplasmic binding protein-like II"/>
    <property type="match status" value="1"/>
</dbReference>
<dbReference type="Pfam" id="PF03401">
    <property type="entry name" value="TctC"/>
    <property type="match status" value="1"/>
</dbReference>
<feature type="signal peptide" evidence="2">
    <location>
        <begin position="1"/>
        <end position="24"/>
    </location>
</feature>
<organism evidence="3">
    <name type="scientific">Aureimonas frigidaquae</name>
    <dbReference type="NCBI Taxonomy" id="424757"/>
    <lineage>
        <taxon>Bacteria</taxon>
        <taxon>Pseudomonadati</taxon>
        <taxon>Pseudomonadota</taxon>
        <taxon>Alphaproteobacteria</taxon>
        <taxon>Hyphomicrobiales</taxon>
        <taxon>Aurantimonadaceae</taxon>
        <taxon>Aureimonas</taxon>
    </lineage>
</organism>
<dbReference type="PANTHER" id="PTHR42928">
    <property type="entry name" value="TRICARBOXYLATE-BINDING PROTEIN"/>
    <property type="match status" value="1"/>
</dbReference>
<dbReference type="RefSeq" id="WP_062228562.1">
    <property type="nucleotide sequence ID" value="NZ_BBWR01000013.1"/>
</dbReference>
<dbReference type="PIRSF" id="PIRSF017082">
    <property type="entry name" value="YflP"/>
    <property type="match status" value="1"/>
</dbReference>
<accession>A0A0P0Z1F8</accession>
<proteinExistence type="inferred from homology"/>